<feature type="transmembrane region" description="Helical" evidence="1">
    <location>
        <begin position="6"/>
        <end position="22"/>
    </location>
</feature>
<feature type="transmembrane region" description="Helical" evidence="1">
    <location>
        <begin position="34"/>
        <end position="59"/>
    </location>
</feature>
<dbReference type="PROSITE" id="PS50093">
    <property type="entry name" value="PKD"/>
    <property type="match status" value="2"/>
</dbReference>
<dbReference type="Proteomes" id="UP000177942">
    <property type="component" value="Unassembled WGS sequence"/>
</dbReference>
<dbReference type="InterPro" id="IPR022409">
    <property type="entry name" value="PKD/Chitinase_dom"/>
</dbReference>
<dbReference type="InterPro" id="IPR000601">
    <property type="entry name" value="PKD_dom"/>
</dbReference>
<dbReference type="InterPro" id="IPR035986">
    <property type="entry name" value="PKD_dom_sf"/>
</dbReference>
<sequence>MDKWLKLLSIVLIIAVSVYLISAKTAQAASFLQIIAGVFAVVFSVALIALTGGLGAAAVCTVTCGVVGGFASGAVGTGIVGAVNAGAIACATGLICSSGTAGPVAVYAPQTDETCAYQVNVAFYNTDPKLPDDESAQVAIYRIDGISTETYIHEYHKVAWLLGAPEKTGPGLYSYRWGDGYYSYAESGQLGLNAVSDFYGSLGKDYYDHPWTYSPSASPLAIVPYNNICDDQGMCRFIDANPPSNQYVIYMAKLMRNYTQGVVKESGGLKFYNPDSSLADAIAAVPANAQHKTATSEVFSKPSGVGGGPGFGGAGQQPMLLYKLSDPAGKITSKFLSAKPGEQATLTTVTYDSDDRPTNVNLGSALYFFAIKGTPDPTLCAITITGTPPTTPTSAPFSVDCSVSPSSAVVNQNVNWSASASGGSAPYAYSWSGTDGLSSNYSSFNVSYAGEGSKTASVTANSSDGQTATANCGSVAIVPALSASCSVSPTTAVVNQSVTWDATASGGAGSYVYSWSGTDGLTGNNSLVTTSYSTSGLKTGSVTVGSGGQTVTVNCAGGPGGGVQVFPAQLIVAPPSATVDINETLQFNAIYELGSFDSQVVTASANWSSDNSGIAAVNNSGQRGLATGVSGGSANITANYTDAFGNTFSAASNITVPPAPTVNVTPVPTGGGGAGGGAGEYCGSVTLSIDVSNAATYDILRNGVQIASDLSPSQTSYTDTNVALHSSYQYQVIAERPTVSTVSAPVNVYTNCLPQCSFSAQPASIVKFDDTDLIWDCQYASACSISPTVGPVSPTSGTSKVFPESAITYTLSCSNADGARNWPATVNVTEPAIIEVIP</sequence>
<dbReference type="SUPFAM" id="SSF49373">
    <property type="entry name" value="Invasin/intimin cell-adhesion fragments"/>
    <property type="match status" value="1"/>
</dbReference>
<dbReference type="Gene3D" id="2.60.40.10">
    <property type="entry name" value="Immunoglobulins"/>
    <property type="match status" value="2"/>
</dbReference>
<name>A0A1G1ZL52_9BACT</name>
<evidence type="ECO:0000313" key="3">
    <source>
        <dbReference type="EMBL" id="OGY65179.1"/>
    </source>
</evidence>
<feature type="domain" description="PKD" evidence="2">
    <location>
        <begin position="481"/>
        <end position="546"/>
    </location>
</feature>
<comment type="caution">
    <text evidence="3">The sequence shown here is derived from an EMBL/GenBank/DDBJ whole genome shotgun (WGS) entry which is preliminary data.</text>
</comment>
<dbReference type="Pfam" id="PF02368">
    <property type="entry name" value="Big_2"/>
    <property type="match status" value="1"/>
</dbReference>
<dbReference type="Gene3D" id="2.60.40.1080">
    <property type="match status" value="1"/>
</dbReference>
<dbReference type="EMBL" id="MHJJ01000014">
    <property type="protein sequence ID" value="OGY65179.1"/>
    <property type="molecule type" value="Genomic_DNA"/>
</dbReference>
<proteinExistence type="predicted"/>
<dbReference type="STRING" id="1798407.A3A16_00600"/>
<organism evidence="3 4">
    <name type="scientific">Candidatus Harrisonbacteria bacterium RIFCSPLOWO2_01_FULL_44_18</name>
    <dbReference type="NCBI Taxonomy" id="1798407"/>
    <lineage>
        <taxon>Bacteria</taxon>
        <taxon>Candidatus Harrisoniibacteriota</taxon>
    </lineage>
</organism>
<feature type="domain" description="PKD" evidence="2">
    <location>
        <begin position="404"/>
        <end position="471"/>
    </location>
</feature>
<dbReference type="InterPro" id="IPR013783">
    <property type="entry name" value="Ig-like_fold"/>
</dbReference>
<keyword evidence="1" id="KW-1133">Transmembrane helix</keyword>
<gene>
    <name evidence="3" type="ORF">A3A16_00600</name>
</gene>
<keyword evidence="1" id="KW-0472">Membrane</keyword>
<dbReference type="InterPro" id="IPR008964">
    <property type="entry name" value="Invasin/intimin_cell_adhesion"/>
</dbReference>
<evidence type="ECO:0000313" key="4">
    <source>
        <dbReference type="Proteomes" id="UP000177942"/>
    </source>
</evidence>
<accession>A0A1G1ZL52</accession>
<dbReference type="SUPFAM" id="SSF49299">
    <property type="entry name" value="PKD domain"/>
    <property type="match status" value="1"/>
</dbReference>
<protein>
    <recommendedName>
        <fullName evidence="2">PKD domain-containing protein</fullName>
    </recommendedName>
</protein>
<dbReference type="InterPro" id="IPR003343">
    <property type="entry name" value="Big_2"/>
</dbReference>
<reference evidence="3 4" key="1">
    <citation type="journal article" date="2016" name="Nat. Commun.">
        <title>Thousands of microbial genomes shed light on interconnected biogeochemical processes in an aquifer system.</title>
        <authorList>
            <person name="Anantharaman K."/>
            <person name="Brown C.T."/>
            <person name="Hug L.A."/>
            <person name="Sharon I."/>
            <person name="Castelle C.J."/>
            <person name="Probst A.J."/>
            <person name="Thomas B.C."/>
            <person name="Singh A."/>
            <person name="Wilkins M.J."/>
            <person name="Karaoz U."/>
            <person name="Brodie E.L."/>
            <person name="Williams K.H."/>
            <person name="Hubbard S.S."/>
            <person name="Banfield J.F."/>
        </authorList>
    </citation>
    <scope>NUCLEOTIDE SEQUENCE [LARGE SCALE GENOMIC DNA]</scope>
</reference>
<evidence type="ECO:0000259" key="2">
    <source>
        <dbReference type="PROSITE" id="PS50093"/>
    </source>
</evidence>
<dbReference type="AlphaFoldDB" id="A0A1G1ZL52"/>
<keyword evidence="1" id="KW-0812">Transmembrane</keyword>
<dbReference type="SMART" id="SM00089">
    <property type="entry name" value="PKD"/>
    <property type="match status" value="2"/>
</dbReference>
<evidence type="ECO:0000256" key="1">
    <source>
        <dbReference type="SAM" id="Phobius"/>
    </source>
</evidence>